<dbReference type="EMBL" id="CADCXV010000698">
    <property type="protein sequence ID" value="CAB0033073.1"/>
    <property type="molecule type" value="Genomic_DNA"/>
</dbReference>
<organism evidence="2 3">
    <name type="scientific">Trichogramma brassicae</name>
    <dbReference type="NCBI Taxonomy" id="86971"/>
    <lineage>
        <taxon>Eukaryota</taxon>
        <taxon>Metazoa</taxon>
        <taxon>Ecdysozoa</taxon>
        <taxon>Arthropoda</taxon>
        <taxon>Hexapoda</taxon>
        <taxon>Insecta</taxon>
        <taxon>Pterygota</taxon>
        <taxon>Neoptera</taxon>
        <taxon>Endopterygota</taxon>
        <taxon>Hymenoptera</taxon>
        <taxon>Apocrita</taxon>
        <taxon>Proctotrupomorpha</taxon>
        <taxon>Chalcidoidea</taxon>
        <taxon>Trichogrammatidae</taxon>
        <taxon>Trichogramma</taxon>
    </lineage>
</organism>
<accession>A0A6H5I6R9</accession>
<gene>
    <name evidence="2" type="ORF">TBRA_LOCUS4993</name>
</gene>
<protein>
    <submittedName>
        <fullName evidence="2">Uncharacterized protein</fullName>
    </submittedName>
</protein>
<evidence type="ECO:0000256" key="1">
    <source>
        <dbReference type="SAM" id="MobiDB-lite"/>
    </source>
</evidence>
<name>A0A6H5I6R9_9HYME</name>
<sequence length="566" mass="64354">MKSNAERVFLKKNFTASAPVIFKVNEASELGAQAAPAVEQRMIRGAKMIRANIKAERGWPSSSSYSSELPESTADVAHRERDPLAARPTAPLQRNHSRGSKFAIVKSKGVASTSRANLKRASIPEEPDSEASTSTVQLDSALVSKKSKGVASTSRARLYESCTIFWLVAAAPEDPYVRDILESLIEPETLQSLNEWTRGSYSHELHYKSFLHCDLDRQYGQAIERDPAFKAALDRVRRDLSCVRNTNVTKTSEFDSVIWNPASAAGRGYINLKKFNYPLARDNAFRALRDFKIHRNRYYFVPDKAFSRTQLAILKIQIFSTFAQHSSAIRHIVLRDVEEVLYLEGQLDAALLQNEINDLEFDYDLLLNFVPDERIRMIPRLLRNSANEIMLGPPRMEQNVVAGPIRNNANDKYNDLNNQFEILLTDESTINFYKETIKFYKKTIRYEDLTEILKNQTNTLLKRSISFLFCDYLIPKIKESIKDSEIVKNLKLCRFRMKNLVLEAKLSWASEFRLRQVQKWNCVPTRIGAAFYSAGRSARELAAAMCRNGDTHAGVSFHGSNAKCLI</sequence>
<reference evidence="2 3" key="1">
    <citation type="submission" date="2020-02" db="EMBL/GenBank/DDBJ databases">
        <authorList>
            <person name="Ferguson B K."/>
        </authorList>
    </citation>
    <scope>NUCLEOTIDE SEQUENCE [LARGE SCALE GENOMIC DNA]</scope>
</reference>
<feature type="region of interest" description="Disordered" evidence="1">
    <location>
        <begin position="115"/>
        <end position="136"/>
    </location>
</feature>
<feature type="region of interest" description="Disordered" evidence="1">
    <location>
        <begin position="57"/>
        <end position="76"/>
    </location>
</feature>
<evidence type="ECO:0000313" key="3">
    <source>
        <dbReference type="Proteomes" id="UP000479190"/>
    </source>
</evidence>
<dbReference type="AlphaFoldDB" id="A0A6H5I6R9"/>
<evidence type="ECO:0000313" key="2">
    <source>
        <dbReference type="EMBL" id="CAB0033073.1"/>
    </source>
</evidence>
<feature type="compositionally biased region" description="Low complexity" evidence="1">
    <location>
        <begin position="60"/>
        <end position="72"/>
    </location>
</feature>
<keyword evidence="3" id="KW-1185">Reference proteome</keyword>
<proteinExistence type="predicted"/>
<dbReference type="Proteomes" id="UP000479190">
    <property type="component" value="Unassembled WGS sequence"/>
</dbReference>